<organism evidence="1 2">
    <name type="scientific">Novosphingobium pentaromativorans US6-1</name>
    <dbReference type="NCBI Taxonomy" id="1088721"/>
    <lineage>
        <taxon>Bacteria</taxon>
        <taxon>Pseudomonadati</taxon>
        <taxon>Pseudomonadota</taxon>
        <taxon>Alphaproteobacteria</taxon>
        <taxon>Sphingomonadales</taxon>
        <taxon>Sphingomonadaceae</taxon>
        <taxon>Novosphingobium</taxon>
    </lineage>
</organism>
<dbReference type="EMBL" id="AGFM01000012">
    <property type="protein sequence ID" value="EHJ61990.1"/>
    <property type="molecule type" value="Genomic_DNA"/>
</dbReference>
<dbReference type="Proteomes" id="UP000004030">
    <property type="component" value="Unassembled WGS sequence"/>
</dbReference>
<accession>G6E9R6</accession>
<sequence length="69" mass="8374">MEEIRDAIYYEQLARYARQLATRHEDALAARHLRETALKHERKARKLRRAEARSADGNHSRVRWAFWRD</sequence>
<proteinExistence type="predicted"/>
<gene>
    <name evidence="1" type="ORF">NSU_1087</name>
</gene>
<evidence type="ECO:0000313" key="1">
    <source>
        <dbReference type="EMBL" id="EHJ61990.1"/>
    </source>
</evidence>
<protein>
    <submittedName>
        <fullName evidence="1">Uncharacterized protein</fullName>
    </submittedName>
</protein>
<reference evidence="1 2" key="1">
    <citation type="journal article" date="2012" name="J. Bacteriol.">
        <title>Genome sequence of benzo(a)pyrene-degrading bacterium Novosphingobium pentaromativorans US6-1.</title>
        <authorList>
            <person name="Luo Y.R."/>
            <person name="Kang S.G."/>
            <person name="Kim S.J."/>
            <person name="Kim M.R."/>
            <person name="Li N."/>
            <person name="Lee J.H."/>
            <person name="Kwon K.K."/>
        </authorList>
    </citation>
    <scope>NUCLEOTIDE SEQUENCE [LARGE SCALE GENOMIC DNA]</scope>
    <source>
        <strain evidence="1 2">US6-1</strain>
    </source>
</reference>
<comment type="caution">
    <text evidence="1">The sequence shown here is derived from an EMBL/GenBank/DDBJ whole genome shotgun (WGS) entry which is preliminary data.</text>
</comment>
<dbReference type="KEGG" id="npn:JI59_14675"/>
<dbReference type="PATRIC" id="fig|1088721.3.peg.1072"/>
<dbReference type="RefSeq" id="WP_007012002.1">
    <property type="nucleotide sequence ID" value="NZ_AGFM01000012.1"/>
</dbReference>
<name>G6E9R6_9SPHN</name>
<dbReference type="AlphaFoldDB" id="G6E9R6"/>
<keyword evidence="2" id="KW-1185">Reference proteome</keyword>
<evidence type="ECO:0000313" key="2">
    <source>
        <dbReference type="Proteomes" id="UP000004030"/>
    </source>
</evidence>
<dbReference type="OrthoDB" id="7452625at2"/>